<proteinExistence type="predicted"/>
<gene>
    <name evidence="1" type="ORF">O1611_g7311</name>
</gene>
<organism evidence="1 2">
    <name type="scientific">Lasiodiplodia mahajangana</name>
    <dbReference type="NCBI Taxonomy" id="1108764"/>
    <lineage>
        <taxon>Eukaryota</taxon>
        <taxon>Fungi</taxon>
        <taxon>Dikarya</taxon>
        <taxon>Ascomycota</taxon>
        <taxon>Pezizomycotina</taxon>
        <taxon>Dothideomycetes</taxon>
        <taxon>Dothideomycetes incertae sedis</taxon>
        <taxon>Botryosphaeriales</taxon>
        <taxon>Botryosphaeriaceae</taxon>
        <taxon>Lasiodiplodia</taxon>
    </lineage>
</organism>
<dbReference type="Proteomes" id="UP001153332">
    <property type="component" value="Unassembled WGS sequence"/>
</dbReference>
<keyword evidence="2" id="KW-1185">Reference proteome</keyword>
<evidence type="ECO:0000313" key="2">
    <source>
        <dbReference type="Proteomes" id="UP001153332"/>
    </source>
</evidence>
<sequence length="453" mass="51903">MSTLPATSLRSFRSWAALFPKLPSWNRRTFSQATVAPKSLPQDVPIEEELIPGYDPKRFYHPNPGEILDGKFELKAKIGWGATSTVWLAQDVRRRWGSKPYVAIKINACTSHNGTAARHEVDISNHIDNAKSGESGRRYIRTVEDSFEISGPNGSHLCLVLEPMREPIWLLRRRLGADNATRDFMPFFKMYIIVLLDGLDYLHTKCNIIHTVVPDLKLDNILFTFEDKSVIDEFVQGQTQEPMPRKVLDDRTVYLSHNDFGHLRLIRDTPALLKMCPKITDFGLAQRGDKQEPLIHPIQVDHCHAPEVLLGTGWSYSADIWNFGVMVWDLLAGEELFQKLNSEDGPVPQELVKRERDMRHWRWAPNAVNAKGKLCNNAADFYGGPFFDDNGQFIGSDLVPLDRNLKDIVPDCIIDEEVEVFLSFMRRMLCWLPEERATAEELQKHPWLDLTKE</sequence>
<accession>A0ACC2JG84</accession>
<comment type="caution">
    <text evidence="1">The sequence shown here is derived from an EMBL/GenBank/DDBJ whole genome shotgun (WGS) entry which is preliminary data.</text>
</comment>
<name>A0ACC2JG84_9PEZI</name>
<reference evidence="1" key="1">
    <citation type="submission" date="2022-12" db="EMBL/GenBank/DDBJ databases">
        <title>Genome Sequence of Lasiodiplodia mahajangana.</title>
        <authorList>
            <person name="Buettner E."/>
        </authorList>
    </citation>
    <scope>NUCLEOTIDE SEQUENCE</scope>
    <source>
        <strain evidence="1">VT137</strain>
    </source>
</reference>
<protein>
    <submittedName>
        <fullName evidence="1">Uncharacterized protein</fullName>
    </submittedName>
</protein>
<dbReference type="EMBL" id="JAPUUL010001908">
    <property type="protein sequence ID" value="KAJ8126327.1"/>
    <property type="molecule type" value="Genomic_DNA"/>
</dbReference>
<evidence type="ECO:0000313" key="1">
    <source>
        <dbReference type="EMBL" id="KAJ8126327.1"/>
    </source>
</evidence>